<sequence>MPFLAILIDFLTLAAYFLQLNIDSSALRFLGLIFQAVMTLCLLLLMIRYRGKRYTNYRPEGYSYVTFRFAVILLSFLINGIVLFLYILNFIGANDLIFSSF</sequence>
<feature type="transmembrane region" description="Helical" evidence="1">
    <location>
        <begin position="67"/>
        <end position="91"/>
    </location>
</feature>
<dbReference type="STRING" id="317010.RU96_GL001051"/>
<protein>
    <submittedName>
        <fullName evidence="2">Uncharacterized protein</fullName>
    </submittedName>
</protein>
<comment type="caution">
    <text evidence="2">The sequence shown here is derived from an EMBL/GenBank/DDBJ whole genome shotgun (WGS) entry which is preliminary data.</text>
</comment>
<dbReference type="RefSeq" id="WP_071863882.1">
    <property type="nucleotide sequence ID" value="NZ_JBHLVQ010000010.1"/>
</dbReference>
<dbReference type="Proteomes" id="UP000182835">
    <property type="component" value="Unassembled WGS sequence"/>
</dbReference>
<keyword evidence="1" id="KW-1133">Transmembrane helix</keyword>
<evidence type="ECO:0000313" key="3">
    <source>
        <dbReference type="Proteomes" id="UP000182835"/>
    </source>
</evidence>
<evidence type="ECO:0000313" key="2">
    <source>
        <dbReference type="EMBL" id="OJG16309.1"/>
    </source>
</evidence>
<keyword evidence="1" id="KW-0472">Membrane</keyword>
<dbReference type="AlphaFoldDB" id="A0A1L8R978"/>
<keyword evidence="1" id="KW-0812">Transmembrane</keyword>
<dbReference type="EMBL" id="JXKG01000002">
    <property type="protein sequence ID" value="OJG16309.1"/>
    <property type="molecule type" value="Genomic_DNA"/>
</dbReference>
<organism evidence="2 3">
    <name type="scientific">Enterococcus canintestini</name>
    <dbReference type="NCBI Taxonomy" id="317010"/>
    <lineage>
        <taxon>Bacteria</taxon>
        <taxon>Bacillati</taxon>
        <taxon>Bacillota</taxon>
        <taxon>Bacilli</taxon>
        <taxon>Lactobacillales</taxon>
        <taxon>Enterococcaceae</taxon>
        <taxon>Enterococcus</taxon>
    </lineage>
</organism>
<proteinExistence type="predicted"/>
<name>A0A1L8R978_9ENTE</name>
<dbReference type="OrthoDB" id="2298855at2"/>
<feature type="transmembrane region" description="Helical" evidence="1">
    <location>
        <begin position="29"/>
        <end position="47"/>
    </location>
</feature>
<reference evidence="2 3" key="1">
    <citation type="submission" date="2014-12" db="EMBL/GenBank/DDBJ databases">
        <title>Draft genome sequences of 29 type strains of Enterococci.</title>
        <authorList>
            <person name="Zhong Z."/>
            <person name="Sun Z."/>
            <person name="Liu W."/>
            <person name="Zhang W."/>
            <person name="Zhang H."/>
        </authorList>
    </citation>
    <scope>NUCLEOTIDE SEQUENCE [LARGE SCALE GENOMIC DNA]</scope>
    <source>
        <strain evidence="2 3">DSM 21207</strain>
    </source>
</reference>
<evidence type="ECO:0000256" key="1">
    <source>
        <dbReference type="SAM" id="Phobius"/>
    </source>
</evidence>
<gene>
    <name evidence="2" type="ORF">RU96_GL001051</name>
</gene>
<accession>A0A1L8R978</accession>